<reference evidence="6" key="1">
    <citation type="submission" date="2017-02" db="UniProtKB">
        <authorList>
            <consortium name="WormBaseParasite"/>
        </authorList>
    </citation>
    <scope>IDENTIFICATION</scope>
</reference>
<dbReference type="WBParaSite" id="DME_0000731301-mRNA-1">
    <property type="protein sequence ID" value="DME_0000731301-mRNA-1"/>
    <property type="gene ID" value="DME_0000731301"/>
</dbReference>
<dbReference type="OrthoDB" id="445326at2759"/>
<accession>A0A0N4UI91</accession>
<keyword evidence="5" id="KW-1185">Reference proteome</keyword>
<dbReference type="Proteomes" id="UP000038040">
    <property type="component" value="Unplaced"/>
</dbReference>
<reference evidence="3 5" key="2">
    <citation type="submission" date="2018-11" db="EMBL/GenBank/DDBJ databases">
        <authorList>
            <consortium name="Pathogen Informatics"/>
        </authorList>
    </citation>
    <scope>NUCLEOTIDE SEQUENCE [LARGE SCALE GENOMIC DNA]</scope>
</reference>
<evidence type="ECO:0000313" key="4">
    <source>
        <dbReference type="Proteomes" id="UP000038040"/>
    </source>
</evidence>
<evidence type="ECO:0000256" key="1">
    <source>
        <dbReference type="SAM" id="MobiDB-lite"/>
    </source>
</evidence>
<name>A0A0N4UI91_DRAME</name>
<dbReference type="EMBL" id="UYYG01001197">
    <property type="protein sequence ID" value="VDN59976.1"/>
    <property type="molecule type" value="Genomic_DNA"/>
</dbReference>
<organism evidence="4 6">
    <name type="scientific">Dracunculus medinensis</name>
    <name type="common">Guinea worm</name>
    <dbReference type="NCBI Taxonomy" id="318479"/>
    <lineage>
        <taxon>Eukaryota</taxon>
        <taxon>Metazoa</taxon>
        <taxon>Ecdysozoa</taxon>
        <taxon>Nematoda</taxon>
        <taxon>Chromadorea</taxon>
        <taxon>Rhabditida</taxon>
        <taxon>Spirurina</taxon>
        <taxon>Dracunculoidea</taxon>
        <taxon>Dracunculidae</taxon>
        <taxon>Dracunculus</taxon>
    </lineage>
</organism>
<feature type="domain" description="ARC105/Med15 mediator subunit C-terminal" evidence="2">
    <location>
        <begin position="235"/>
        <end position="337"/>
    </location>
</feature>
<evidence type="ECO:0000313" key="3">
    <source>
        <dbReference type="EMBL" id="VDN59976.1"/>
    </source>
</evidence>
<proteinExistence type="predicted"/>
<dbReference type="STRING" id="318479.A0A0N4UI91"/>
<dbReference type="Proteomes" id="UP000274756">
    <property type="component" value="Unassembled WGS sequence"/>
</dbReference>
<evidence type="ECO:0000313" key="5">
    <source>
        <dbReference type="Proteomes" id="UP000274756"/>
    </source>
</evidence>
<dbReference type="Pfam" id="PF21539">
    <property type="entry name" value="Med15_C"/>
    <property type="match status" value="1"/>
</dbReference>
<evidence type="ECO:0000313" key="6">
    <source>
        <dbReference type="WBParaSite" id="DME_0000731301-mRNA-1"/>
    </source>
</evidence>
<evidence type="ECO:0000259" key="2">
    <source>
        <dbReference type="Pfam" id="PF21539"/>
    </source>
</evidence>
<dbReference type="InterPro" id="IPR048386">
    <property type="entry name" value="Med15_C"/>
</dbReference>
<protein>
    <submittedName>
        <fullName evidence="6">SWIRM domain-containing protein</fullName>
    </submittedName>
</protein>
<feature type="compositionally biased region" description="Polar residues" evidence="1">
    <location>
        <begin position="15"/>
        <end position="28"/>
    </location>
</feature>
<dbReference type="AlphaFoldDB" id="A0A0N4UI91"/>
<gene>
    <name evidence="3" type="ORF">DME_LOCUS9949</name>
</gene>
<feature type="region of interest" description="Disordered" evidence="1">
    <location>
        <begin position="1"/>
        <end position="44"/>
    </location>
</feature>
<sequence length="352" mass="39963">MASHGYLSSGSGSSQMTQNFNSQEQLNPSGALPNYTSPQPIIIPQPNSVEPLVHQVSSSHQKGPSSVPSAIYTQHHVSEEISQINQDGNDKAASEEPLFSQKFEILKSYYDQVKRLIDRHKLDGLPVKTSFERLIEILENRRKIDLKFVEKLIVSVKTMIQRGSVCYPILEVLRSDETIRPILPDPWADLRQYAIKLIVKRKRASTAVVDAKRAKWESAESAIAVDCCDGSKIFLSEEASDDLRKYKYRFHPDFAPISSECSEVTVFIENDALLVPPMRLIIPTNYPENGAYLSNDQWSKNRGCYEYIYKQFEKRLCMASNRRSISEIASAWKIASEHVICVRDEPFGILFD</sequence>